<protein>
    <submittedName>
        <fullName evidence="2">Sterol 14-demethylase-like</fullName>
    </submittedName>
</protein>
<keyword evidence="2" id="KW-0808">Transferase</keyword>
<evidence type="ECO:0000313" key="2">
    <source>
        <dbReference type="EMBL" id="MBX60779.1"/>
    </source>
</evidence>
<dbReference type="GO" id="GO:0032259">
    <property type="term" value="P:methylation"/>
    <property type="evidence" value="ECO:0007669"/>
    <property type="project" value="UniProtKB-KW"/>
</dbReference>
<keyword evidence="2" id="KW-0489">Methyltransferase</keyword>
<dbReference type="EMBL" id="GGEC01080295">
    <property type="protein sequence ID" value="MBX60779.1"/>
    <property type="molecule type" value="Transcribed_RNA"/>
</dbReference>
<sequence length="31" mass="4082">MDHEQKPSKQHKQFKQLWEHNQKEREREREH</sequence>
<dbReference type="AlphaFoldDB" id="A0A2P2Q1K4"/>
<organism evidence="2">
    <name type="scientific">Rhizophora mucronata</name>
    <name type="common">Asiatic mangrove</name>
    <dbReference type="NCBI Taxonomy" id="61149"/>
    <lineage>
        <taxon>Eukaryota</taxon>
        <taxon>Viridiplantae</taxon>
        <taxon>Streptophyta</taxon>
        <taxon>Embryophyta</taxon>
        <taxon>Tracheophyta</taxon>
        <taxon>Spermatophyta</taxon>
        <taxon>Magnoliopsida</taxon>
        <taxon>eudicotyledons</taxon>
        <taxon>Gunneridae</taxon>
        <taxon>Pentapetalae</taxon>
        <taxon>rosids</taxon>
        <taxon>fabids</taxon>
        <taxon>Malpighiales</taxon>
        <taxon>Rhizophoraceae</taxon>
        <taxon>Rhizophora</taxon>
    </lineage>
</organism>
<accession>A0A2P2Q1K4</accession>
<dbReference type="GO" id="GO:0008168">
    <property type="term" value="F:methyltransferase activity"/>
    <property type="evidence" value="ECO:0007669"/>
    <property type="project" value="UniProtKB-KW"/>
</dbReference>
<name>A0A2P2Q1K4_RHIMU</name>
<feature type="region of interest" description="Disordered" evidence="1">
    <location>
        <begin position="1"/>
        <end position="31"/>
    </location>
</feature>
<reference evidence="2" key="1">
    <citation type="submission" date="2018-02" db="EMBL/GenBank/DDBJ databases">
        <title>Rhizophora mucronata_Transcriptome.</title>
        <authorList>
            <person name="Meera S.P."/>
            <person name="Sreeshan A."/>
            <person name="Augustine A."/>
        </authorList>
    </citation>
    <scope>NUCLEOTIDE SEQUENCE</scope>
    <source>
        <tissue evidence="2">Leaf</tissue>
    </source>
</reference>
<proteinExistence type="predicted"/>
<feature type="compositionally biased region" description="Basic and acidic residues" evidence="1">
    <location>
        <begin position="17"/>
        <end position="31"/>
    </location>
</feature>
<evidence type="ECO:0000256" key="1">
    <source>
        <dbReference type="SAM" id="MobiDB-lite"/>
    </source>
</evidence>